<sequence>MKTSTRVFYKDTDKMGVVYYANYLYWFEIGRAEYMRSIGCSYKELEEKNYLMPVIEALCKYHHPATYDETIEIDTSIGSISKLKLRFDYKIFRKDDMKLLAEGYTIHAYVDRNGKIQRLPQHLIDLLNSPEDNNSKSFLNN</sequence>
<dbReference type="Gene3D" id="3.10.129.10">
    <property type="entry name" value="Hotdog Thioesterase"/>
    <property type="match status" value="1"/>
</dbReference>
<dbReference type="Proteomes" id="UP000178943">
    <property type="component" value="Unassembled WGS sequence"/>
</dbReference>
<evidence type="ECO:0000256" key="1">
    <source>
        <dbReference type="ARBA" id="ARBA00005953"/>
    </source>
</evidence>
<dbReference type="PIRSF" id="PIRSF003230">
    <property type="entry name" value="YbgC"/>
    <property type="match status" value="1"/>
</dbReference>
<dbReference type="STRING" id="1817863.A2Y62_09685"/>
<dbReference type="InterPro" id="IPR029069">
    <property type="entry name" value="HotDog_dom_sf"/>
</dbReference>
<dbReference type="PANTHER" id="PTHR31793">
    <property type="entry name" value="4-HYDROXYBENZOYL-COA THIOESTERASE FAMILY MEMBER"/>
    <property type="match status" value="1"/>
</dbReference>
<reference evidence="3 4" key="1">
    <citation type="journal article" date="2016" name="Nat. Commun.">
        <title>Thousands of microbial genomes shed light on interconnected biogeochemical processes in an aquifer system.</title>
        <authorList>
            <person name="Anantharaman K."/>
            <person name="Brown C.T."/>
            <person name="Hug L.A."/>
            <person name="Sharon I."/>
            <person name="Castelle C.J."/>
            <person name="Probst A.J."/>
            <person name="Thomas B.C."/>
            <person name="Singh A."/>
            <person name="Wilkins M.J."/>
            <person name="Karaoz U."/>
            <person name="Brodie E.L."/>
            <person name="Williams K.H."/>
            <person name="Hubbard S.S."/>
            <person name="Banfield J.F."/>
        </authorList>
    </citation>
    <scope>NUCLEOTIDE SEQUENCE [LARGE SCALE GENOMIC DNA]</scope>
</reference>
<evidence type="ECO:0000313" key="3">
    <source>
        <dbReference type="EMBL" id="OGF58767.1"/>
    </source>
</evidence>
<dbReference type="AlphaFoldDB" id="A0A1F5V5R3"/>
<dbReference type="PANTHER" id="PTHR31793:SF27">
    <property type="entry name" value="NOVEL THIOESTERASE SUPERFAMILY DOMAIN AND SAPOSIN A-TYPE DOMAIN CONTAINING PROTEIN (0610012H03RIK)"/>
    <property type="match status" value="1"/>
</dbReference>
<evidence type="ECO:0000256" key="2">
    <source>
        <dbReference type="ARBA" id="ARBA00022801"/>
    </source>
</evidence>
<dbReference type="EMBL" id="MFGW01000232">
    <property type="protein sequence ID" value="OGF58767.1"/>
    <property type="molecule type" value="Genomic_DNA"/>
</dbReference>
<dbReference type="SUPFAM" id="SSF54637">
    <property type="entry name" value="Thioesterase/thiol ester dehydrase-isomerase"/>
    <property type="match status" value="1"/>
</dbReference>
<dbReference type="Pfam" id="PF13279">
    <property type="entry name" value="4HBT_2"/>
    <property type="match status" value="1"/>
</dbReference>
<comment type="caution">
    <text evidence="3">The sequence shown here is derived from an EMBL/GenBank/DDBJ whole genome shotgun (WGS) entry which is preliminary data.</text>
</comment>
<dbReference type="InterPro" id="IPR006684">
    <property type="entry name" value="YbgC/YbaW"/>
</dbReference>
<name>A0A1F5V5R3_9BACT</name>
<evidence type="ECO:0000313" key="4">
    <source>
        <dbReference type="Proteomes" id="UP000178943"/>
    </source>
</evidence>
<accession>A0A1F5V5R3</accession>
<comment type="similarity">
    <text evidence="1">Belongs to the 4-hydroxybenzoyl-CoA thioesterase family.</text>
</comment>
<proteinExistence type="inferred from homology"/>
<protein>
    <submittedName>
        <fullName evidence="3">Uncharacterized protein</fullName>
    </submittedName>
</protein>
<dbReference type="GO" id="GO:0047617">
    <property type="term" value="F:fatty acyl-CoA hydrolase activity"/>
    <property type="evidence" value="ECO:0007669"/>
    <property type="project" value="TreeGrafter"/>
</dbReference>
<keyword evidence="2" id="KW-0378">Hydrolase</keyword>
<dbReference type="NCBIfam" id="TIGR00051">
    <property type="entry name" value="YbgC/FadM family acyl-CoA thioesterase"/>
    <property type="match status" value="1"/>
</dbReference>
<dbReference type="InterPro" id="IPR050563">
    <property type="entry name" value="4-hydroxybenzoyl-CoA_TE"/>
</dbReference>
<organism evidence="3 4">
    <name type="scientific">Candidatus Fischerbacteria bacterium RBG_13_37_8</name>
    <dbReference type="NCBI Taxonomy" id="1817863"/>
    <lineage>
        <taxon>Bacteria</taxon>
        <taxon>Candidatus Fischeribacteriota</taxon>
    </lineage>
</organism>
<dbReference type="CDD" id="cd00586">
    <property type="entry name" value="4HBT"/>
    <property type="match status" value="1"/>
</dbReference>
<gene>
    <name evidence="3" type="ORF">A2Y62_09685</name>
</gene>